<evidence type="ECO:0000313" key="3">
    <source>
        <dbReference type="Proteomes" id="UP000290289"/>
    </source>
</evidence>
<dbReference type="PANTHER" id="PTHR33306:SF40">
    <property type="entry name" value="EXPRESSED PROTEIN"/>
    <property type="match status" value="1"/>
</dbReference>
<feature type="transmembrane region" description="Helical" evidence="1">
    <location>
        <begin position="101"/>
        <end position="119"/>
    </location>
</feature>
<dbReference type="PANTHER" id="PTHR33306">
    <property type="entry name" value="EXPRESSED PROTEIN-RELATED-RELATED"/>
    <property type="match status" value="1"/>
</dbReference>
<feature type="transmembrane region" description="Helical" evidence="1">
    <location>
        <begin position="57"/>
        <end position="81"/>
    </location>
</feature>
<keyword evidence="1" id="KW-1133">Transmembrane helix</keyword>
<keyword evidence="1" id="KW-0812">Transmembrane</keyword>
<name>A0A498JBC3_MALDO</name>
<sequence length="135" mass="15040">MGWFLSERKGRKGWMEETLASISAPPSSLVMLVGIVVALLIFSSYTSYKAQMERTKFGFNIFVLFLPLLLTIVAYCLITYGNFRVRTKAAVADKAAEGGGASPWGVALFLGLLLVLVSYQSSVQSKWWPHYWGTY</sequence>
<evidence type="ECO:0000256" key="1">
    <source>
        <dbReference type="SAM" id="Phobius"/>
    </source>
</evidence>
<keyword evidence="3" id="KW-1185">Reference proteome</keyword>
<reference evidence="2 3" key="1">
    <citation type="submission" date="2018-10" db="EMBL/GenBank/DDBJ databases">
        <title>A high-quality apple genome assembly.</title>
        <authorList>
            <person name="Hu J."/>
        </authorList>
    </citation>
    <scope>NUCLEOTIDE SEQUENCE [LARGE SCALE GENOMIC DNA]</scope>
    <source>
        <strain evidence="3">cv. HFTH1</strain>
        <tissue evidence="2">Young leaf</tissue>
    </source>
</reference>
<gene>
    <name evidence="2" type="ORF">DVH24_020115</name>
</gene>
<feature type="transmembrane region" description="Helical" evidence="1">
    <location>
        <begin position="20"/>
        <end position="45"/>
    </location>
</feature>
<comment type="caution">
    <text evidence="2">The sequence shown here is derived from an EMBL/GenBank/DDBJ whole genome shotgun (WGS) entry which is preliminary data.</text>
</comment>
<evidence type="ECO:0000313" key="2">
    <source>
        <dbReference type="EMBL" id="RXH91092.1"/>
    </source>
</evidence>
<accession>A0A498JBC3</accession>
<dbReference type="EMBL" id="RDQH01000334">
    <property type="protein sequence ID" value="RXH91092.1"/>
    <property type="molecule type" value="Genomic_DNA"/>
</dbReference>
<dbReference type="AlphaFoldDB" id="A0A498JBC3"/>
<keyword evidence="1" id="KW-0472">Membrane</keyword>
<organism evidence="2 3">
    <name type="scientific">Malus domestica</name>
    <name type="common">Apple</name>
    <name type="synonym">Pyrus malus</name>
    <dbReference type="NCBI Taxonomy" id="3750"/>
    <lineage>
        <taxon>Eukaryota</taxon>
        <taxon>Viridiplantae</taxon>
        <taxon>Streptophyta</taxon>
        <taxon>Embryophyta</taxon>
        <taxon>Tracheophyta</taxon>
        <taxon>Spermatophyta</taxon>
        <taxon>Magnoliopsida</taxon>
        <taxon>eudicotyledons</taxon>
        <taxon>Gunneridae</taxon>
        <taxon>Pentapetalae</taxon>
        <taxon>rosids</taxon>
        <taxon>fabids</taxon>
        <taxon>Rosales</taxon>
        <taxon>Rosaceae</taxon>
        <taxon>Amygdaloideae</taxon>
        <taxon>Maleae</taxon>
        <taxon>Malus</taxon>
    </lineage>
</organism>
<protein>
    <submittedName>
        <fullName evidence="2">Uncharacterized protein</fullName>
    </submittedName>
</protein>
<proteinExistence type="predicted"/>
<dbReference type="Proteomes" id="UP000290289">
    <property type="component" value="Chromosome 8"/>
</dbReference>